<dbReference type="Proteomes" id="UP000827872">
    <property type="component" value="Linkage Group LG07"/>
</dbReference>
<comment type="caution">
    <text evidence="1">The sequence shown here is derived from an EMBL/GenBank/DDBJ whole genome shotgun (WGS) entry which is preliminary data.</text>
</comment>
<gene>
    <name evidence="1" type="ORF">K3G42_017205</name>
</gene>
<keyword evidence="2" id="KW-1185">Reference proteome</keyword>
<accession>A0ACB8EQ07</accession>
<name>A0ACB8EQ07_9SAUR</name>
<evidence type="ECO:0000313" key="2">
    <source>
        <dbReference type="Proteomes" id="UP000827872"/>
    </source>
</evidence>
<protein>
    <submittedName>
        <fullName evidence="1">Uncharacterized protein</fullName>
    </submittedName>
</protein>
<proteinExistence type="predicted"/>
<dbReference type="EMBL" id="CM037620">
    <property type="protein sequence ID" value="KAH7994857.1"/>
    <property type="molecule type" value="Genomic_DNA"/>
</dbReference>
<sequence length="124" mass="14888">MRVQVEAYMRMMEDYYKNDTERVHEIGDLLEAKAAAWLVGLLEEDAPKLRNFDWFMLALQWRFEDPFLEEKARAHLQRLQQGNCSVADYRAEFQQLASRLWHWPERIFIHMFKDVLDPEVSNGP</sequence>
<reference evidence="1" key="1">
    <citation type="submission" date="2021-08" db="EMBL/GenBank/DDBJ databases">
        <title>The first chromosome-level gecko genome reveals the dynamic sex chromosomes of Neotropical dwarf geckos (Sphaerodactylidae: Sphaerodactylus).</title>
        <authorList>
            <person name="Pinto B.J."/>
            <person name="Keating S.E."/>
            <person name="Gamble T."/>
        </authorList>
    </citation>
    <scope>NUCLEOTIDE SEQUENCE</scope>
    <source>
        <strain evidence="1">TG3544</strain>
    </source>
</reference>
<evidence type="ECO:0000313" key="1">
    <source>
        <dbReference type="EMBL" id="KAH7994857.1"/>
    </source>
</evidence>
<organism evidence="1 2">
    <name type="scientific">Sphaerodactylus townsendi</name>
    <dbReference type="NCBI Taxonomy" id="933632"/>
    <lineage>
        <taxon>Eukaryota</taxon>
        <taxon>Metazoa</taxon>
        <taxon>Chordata</taxon>
        <taxon>Craniata</taxon>
        <taxon>Vertebrata</taxon>
        <taxon>Euteleostomi</taxon>
        <taxon>Lepidosauria</taxon>
        <taxon>Squamata</taxon>
        <taxon>Bifurcata</taxon>
        <taxon>Gekkota</taxon>
        <taxon>Sphaerodactylidae</taxon>
        <taxon>Sphaerodactylus</taxon>
    </lineage>
</organism>